<gene>
    <name evidence="1" type="ORF">CK203_106944</name>
</gene>
<evidence type="ECO:0000313" key="1">
    <source>
        <dbReference type="EMBL" id="RVW58044.1"/>
    </source>
</evidence>
<reference evidence="1 2" key="1">
    <citation type="journal article" date="2018" name="PLoS Genet.">
        <title>Population sequencing reveals clonal diversity and ancestral inbreeding in the grapevine cultivar Chardonnay.</title>
        <authorList>
            <person name="Roach M.J."/>
            <person name="Johnson D.L."/>
            <person name="Bohlmann J."/>
            <person name="van Vuuren H.J."/>
            <person name="Jones S.J."/>
            <person name="Pretorius I.S."/>
            <person name="Schmidt S.A."/>
            <person name="Borneman A.R."/>
        </authorList>
    </citation>
    <scope>NUCLEOTIDE SEQUENCE [LARGE SCALE GENOMIC DNA]</scope>
    <source>
        <strain evidence="2">cv. Chardonnay</strain>
        <tissue evidence="1">Leaf</tissue>
    </source>
</reference>
<evidence type="ECO:0000313" key="2">
    <source>
        <dbReference type="Proteomes" id="UP000288805"/>
    </source>
</evidence>
<name>A0A438FDJ9_VITVI</name>
<dbReference type="Proteomes" id="UP000288805">
    <property type="component" value="Unassembled WGS sequence"/>
</dbReference>
<protein>
    <submittedName>
        <fullName evidence="1">Uncharacterized protein</fullName>
    </submittedName>
</protein>
<organism evidence="1 2">
    <name type="scientific">Vitis vinifera</name>
    <name type="common">Grape</name>
    <dbReference type="NCBI Taxonomy" id="29760"/>
    <lineage>
        <taxon>Eukaryota</taxon>
        <taxon>Viridiplantae</taxon>
        <taxon>Streptophyta</taxon>
        <taxon>Embryophyta</taxon>
        <taxon>Tracheophyta</taxon>
        <taxon>Spermatophyta</taxon>
        <taxon>Magnoliopsida</taxon>
        <taxon>eudicotyledons</taxon>
        <taxon>Gunneridae</taxon>
        <taxon>Pentapetalae</taxon>
        <taxon>rosids</taxon>
        <taxon>Vitales</taxon>
        <taxon>Vitaceae</taxon>
        <taxon>Viteae</taxon>
        <taxon>Vitis</taxon>
    </lineage>
</organism>
<comment type="caution">
    <text evidence="1">The sequence shown here is derived from an EMBL/GenBank/DDBJ whole genome shotgun (WGS) entry which is preliminary data.</text>
</comment>
<proteinExistence type="predicted"/>
<dbReference type="AlphaFoldDB" id="A0A438FDJ9"/>
<sequence length="160" mass="18455">MSLPEMNDPLHKKLELIRGKCSALPAPGPTEFCPLDPPQDIEEITEGDFDSGELGNRGMVWMMKELLTISSSAVDVMEELISRREQLRRSLKERIVFDMDNLKSQHKLAMGWTRYVARSWISPPERKKLVGTVKGHCHHMHSQTCHNHGVYTYLKMKKKR</sequence>
<accession>A0A438FDJ9</accession>
<dbReference type="EMBL" id="QGNW01000989">
    <property type="protein sequence ID" value="RVW58044.1"/>
    <property type="molecule type" value="Genomic_DNA"/>
</dbReference>